<dbReference type="SUPFAM" id="SSF52980">
    <property type="entry name" value="Restriction endonuclease-like"/>
    <property type="match status" value="1"/>
</dbReference>
<evidence type="ECO:0000256" key="6">
    <source>
        <dbReference type="PIRNR" id="PIRNR018267"/>
    </source>
</evidence>
<gene>
    <name evidence="7" type="primary">vsr</name>
    <name evidence="7" type="ORF">RSDT_0601</name>
</gene>
<evidence type="ECO:0000256" key="5">
    <source>
        <dbReference type="ARBA" id="ARBA00023204"/>
    </source>
</evidence>
<keyword evidence="3 6" id="KW-0227">DNA damage</keyword>
<dbReference type="AlphaFoldDB" id="A0A1J1DQK3"/>
<dbReference type="CDD" id="cd00221">
    <property type="entry name" value="Vsr"/>
    <property type="match status" value="1"/>
</dbReference>
<name>A0A1J1DQK3_9BACT</name>
<protein>
    <recommendedName>
        <fullName evidence="6">Very short patch repair endonuclease</fullName>
        <ecNumber evidence="6">3.1.-.-</ecNumber>
    </recommendedName>
</protein>
<comment type="function">
    <text evidence="6">May nick specific sequences that contain T:G mispairs resulting from m5C-deamination.</text>
</comment>
<dbReference type="NCBIfam" id="TIGR00632">
    <property type="entry name" value="vsr"/>
    <property type="match status" value="1"/>
</dbReference>
<dbReference type="OrthoDB" id="9801520at2"/>
<dbReference type="EMBL" id="AP017368">
    <property type="protein sequence ID" value="BAV92113.1"/>
    <property type="molecule type" value="Genomic_DNA"/>
</dbReference>
<comment type="similarity">
    <text evidence="6">Belongs to the vsr family.</text>
</comment>
<evidence type="ECO:0000313" key="7">
    <source>
        <dbReference type="EMBL" id="BAV92113.1"/>
    </source>
</evidence>
<evidence type="ECO:0000256" key="4">
    <source>
        <dbReference type="ARBA" id="ARBA00022801"/>
    </source>
</evidence>
<dbReference type="Pfam" id="PF03852">
    <property type="entry name" value="Vsr"/>
    <property type="match status" value="1"/>
</dbReference>
<dbReference type="EC" id="3.1.-.-" evidence="6"/>
<keyword evidence="8" id="KW-1185">Reference proteome</keyword>
<dbReference type="KEGG" id="dtr:RSDT_0601"/>
<dbReference type="GO" id="GO:0016787">
    <property type="term" value="F:hydrolase activity"/>
    <property type="evidence" value="ECO:0007669"/>
    <property type="project" value="UniProtKB-KW"/>
</dbReference>
<keyword evidence="2 6" id="KW-0255">Endonuclease</keyword>
<evidence type="ECO:0000256" key="3">
    <source>
        <dbReference type="ARBA" id="ARBA00022763"/>
    </source>
</evidence>
<dbReference type="Proteomes" id="UP000242645">
    <property type="component" value="Chromosome"/>
</dbReference>
<evidence type="ECO:0000256" key="2">
    <source>
        <dbReference type="ARBA" id="ARBA00022759"/>
    </source>
</evidence>
<reference evidence="7 8" key="1">
    <citation type="journal article" date="2017" name="ISME J.">
        <title>Genome of 'Ca. Desulfovibrio trichonymphae', an H2-oxidizing bacterium in a tripartite symbiotic system within a protist cell in the termite gut.</title>
        <authorList>
            <person name="Kuwahara H."/>
            <person name="Yuki M."/>
            <person name="Izawa K."/>
            <person name="Ohkuma M."/>
            <person name="Hongoh Y."/>
        </authorList>
    </citation>
    <scope>NUCLEOTIDE SEQUENCE [LARGE SCALE GENOMIC DNA]</scope>
    <source>
        <strain evidence="7 8">Rs-N31</strain>
    </source>
</reference>
<proteinExistence type="inferred from homology"/>
<dbReference type="Gene3D" id="3.40.960.10">
    <property type="entry name" value="VSR Endonuclease"/>
    <property type="match status" value="1"/>
</dbReference>
<organism evidence="7 8">
    <name type="scientific">Candidatus Desulfovibrio trichonymphae</name>
    <dbReference type="NCBI Taxonomy" id="1725232"/>
    <lineage>
        <taxon>Bacteria</taxon>
        <taxon>Pseudomonadati</taxon>
        <taxon>Thermodesulfobacteriota</taxon>
        <taxon>Desulfovibrionia</taxon>
        <taxon>Desulfovibrionales</taxon>
        <taxon>Desulfovibrionaceae</taxon>
        <taxon>Desulfovibrio</taxon>
    </lineage>
</organism>
<keyword evidence="1 6" id="KW-0540">Nuclease</keyword>
<dbReference type="GO" id="GO:0004519">
    <property type="term" value="F:endonuclease activity"/>
    <property type="evidence" value="ECO:0007669"/>
    <property type="project" value="UniProtKB-KW"/>
</dbReference>
<evidence type="ECO:0000256" key="1">
    <source>
        <dbReference type="ARBA" id="ARBA00022722"/>
    </source>
</evidence>
<evidence type="ECO:0000313" key="8">
    <source>
        <dbReference type="Proteomes" id="UP000242645"/>
    </source>
</evidence>
<keyword evidence="5 6" id="KW-0234">DNA repair</keyword>
<accession>A0A1J1DQK3</accession>
<dbReference type="InterPro" id="IPR011335">
    <property type="entry name" value="Restrct_endonuc-II-like"/>
</dbReference>
<sequence>MDKISRETRSRNMANIKGKNTKPEKLVRSVLHGMGFRFRLHVKKLPGSPDIVLPRYKSLIFVHGCFWHGHEGCKRATIPTTRADFWRTKISSNKERDAQNLADLAKLGYRCLIIWQCEMKDTAILKQRLSTFLHDTASLS</sequence>
<dbReference type="PIRSF" id="PIRSF018267">
    <property type="entry name" value="VSR_endonuc"/>
    <property type="match status" value="1"/>
</dbReference>
<dbReference type="InterPro" id="IPR004603">
    <property type="entry name" value="DNA_mismatch_endonuc_vsr"/>
</dbReference>
<dbReference type="GO" id="GO:0006298">
    <property type="term" value="P:mismatch repair"/>
    <property type="evidence" value="ECO:0007669"/>
    <property type="project" value="UniProtKB-UniRule"/>
</dbReference>
<keyword evidence="4 6" id="KW-0378">Hydrolase</keyword>